<dbReference type="RefSeq" id="WP_240256659.1">
    <property type="nucleotide sequence ID" value="NZ_JAKTTI010000027.1"/>
</dbReference>
<keyword evidence="4" id="KW-1185">Reference proteome</keyword>
<dbReference type="InterPro" id="IPR001466">
    <property type="entry name" value="Beta-lactam-related"/>
</dbReference>
<feature type="transmembrane region" description="Helical" evidence="1">
    <location>
        <begin position="465"/>
        <end position="488"/>
    </location>
</feature>
<keyword evidence="1" id="KW-0472">Membrane</keyword>
<feature type="transmembrane region" description="Helical" evidence="1">
    <location>
        <begin position="391"/>
        <end position="412"/>
    </location>
</feature>
<proteinExistence type="predicted"/>
<dbReference type="Gene3D" id="3.40.710.10">
    <property type="entry name" value="DD-peptidase/beta-lactamase superfamily"/>
    <property type="match status" value="1"/>
</dbReference>
<keyword evidence="1" id="KW-0812">Transmembrane</keyword>
<dbReference type="InterPro" id="IPR050491">
    <property type="entry name" value="AmpC-like"/>
</dbReference>
<dbReference type="PANTHER" id="PTHR46825:SF9">
    <property type="entry name" value="BETA-LACTAMASE-RELATED DOMAIN-CONTAINING PROTEIN"/>
    <property type="match status" value="1"/>
</dbReference>
<dbReference type="Proteomes" id="UP001431131">
    <property type="component" value="Unassembled WGS sequence"/>
</dbReference>
<protein>
    <submittedName>
        <fullName evidence="3">Beta-lactamase family protein</fullName>
    </submittedName>
</protein>
<comment type="caution">
    <text evidence="3">The sequence shown here is derived from an EMBL/GenBank/DDBJ whole genome shotgun (WGS) entry which is preliminary data.</text>
</comment>
<sequence length="495" mass="56279">MKAIKLPKQIKKIGLLLSTIAIVFATLLCFEGNKTKADANDTNGEIDQYIQKKLEKNNIPGAAVAITHNDKVIFTKGYGRTSNHTPITEDTQFAIASLSKAFTALSVMQLVEEGKIDLDKPIKQYVPSFQLNDLRGSKITPRHLLNHTSGLTDKVYHDMTLDPQPKSFQEVIQQLRNVSLTSEPGKEYHYNNTNYQLLALLVEAVSNEEFSVYLKHHIFDPLEMKQTFNVVNTKELNKGNKVIGGHYYLFGQPIAKDEPEWFVDGPAGIVSSAKDMAKWLIIQSNEGKYDNNQLLSSKGIKKMHTPASSEISYGMGWNTFKDDNGKNQIQHSGILWTYKSEALLLPDERYGIVMLFNSGMNIFVDYYSFTDGIAKILTNQPQKEPFYNNQLFELLVGAIIIVTIILGIRQLLRLQRWAEKYKSRPRWLSTIYLLLRLIPLCLLIFLPKVMTFIGGGRVLSWEGIILMMPSIFILLIIASFFNLMIAIFRVKQIFR</sequence>
<organism evidence="3 4">
    <name type="scientific">Fredinandcohnia quinoae</name>
    <dbReference type="NCBI Taxonomy" id="2918902"/>
    <lineage>
        <taxon>Bacteria</taxon>
        <taxon>Bacillati</taxon>
        <taxon>Bacillota</taxon>
        <taxon>Bacilli</taxon>
        <taxon>Bacillales</taxon>
        <taxon>Bacillaceae</taxon>
        <taxon>Fredinandcohnia</taxon>
    </lineage>
</organism>
<evidence type="ECO:0000313" key="4">
    <source>
        <dbReference type="Proteomes" id="UP001431131"/>
    </source>
</evidence>
<dbReference type="InterPro" id="IPR012338">
    <property type="entry name" value="Beta-lactam/transpept-like"/>
</dbReference>
<keyword evidence="1" id="KW-1133">Transmembrane helix</keyword>
<dbReference type="Pfam" id="PF00144">
    <property type="entry name" value="Beta-lactamase"/>
    <property type="match status" value="1"/>
</dbReference>
<reference evidence="3" key="1">
    <citation type="submission" date="2022-02" db="EMBL/GenBank/DDBJ databases">
        <title>Fredinandcohnia quinoae sp. nov. isolated from Chenopodium quinoa seeds.</title>
        <authorList>
            <person name="Saati-Santamaria Z."/>
            <person name="Flores-Felix J.D."/>
            <person name="Igual J.M."/>
            <person name="Velazquez E."/>
            <person name="Garcia-Fraile P."/>
            <person name="Martinez-Molina E."/>
        </authorList>
    </citation>
    <scope>NUCLEOTIDE SEQUENCE</scope>
    <source>
        <strain evidence="3">SECRCQ15</strain>
    </source>
</reference>
<dbReference type="SUPFAM" id="SSF56601">
    <property type="entry name" value="beta-lactamase/transpeptidase-like"/>
    <property type="match status" value="1"/>
</dbReference>
<dbReference type="EMBL" id="JAKTTI010000027">
    <property type="protein sequence ID" value="MCH1626740.1"/>
    <property type="molecule type" value="Genomic_DNA"/>
</dbReference>
<evidence type="ECO:0000259" key="2">
    <source>
        <dbReference type="Pfam" id="PF00144"/>
    </source>
</evidence>
<accession>A0AAW5EAP6</accession>
<gene>
    <name evidence="3" type="ORF">MJG50_15485</name>
</gene>
<evidence type="ECO:0000256" key="1">
    <source>
        <dbReference type="SAM" id="Phobius"/>
    </source>
</evidence>
<dbReference type="AlphaFoldDB" id="A0AAW5EAP6"/>
<name>A0AAW5EAP6_9BACI</name>
<feature type="transmembrane region" description="Helical" evidence="1">
    <location>
        <begin position="433"/>
        <end position="453"/>
    </location>
</feature>
<feature type="domain" description="Beta-lactamase-related" evidence="2">
    <location>
        <begin position="46"/>
        <end position="358"/>
    </location>
</feature>
<dbReference type="PANTHER" id="PTHR46825">
    <property type="entry name" value="D-ALANYL-D-ALANINE-CARBOXYPEPTIDASE/ENDOPEPTIDASE AMPH"/>
    <property type="match status" value="1"/>
</dbReference>
<evidence type="ECO:0000313" key="3">
    <source>
        <dbReference type="EMBL" id="MCH1626740.1"/>
    </source>
</evidence>